<dbReference type="GO" id="GO:0052856">
    <property type="term" value="F:NAD(P)HX epimerase activity"/>
    <property type="evidence" value="ECO:0007669"/>
    <property type="project" value="UniProtKB-UniRule"/>
</dbReference>
<feature type="binding site" evidence="17">
    <location>
        <position position="377"/>
    </location>
    <ligand>
        <name>(6S)-NADPHX</name>
        <dbReference type="ChEBI" id="CHEBI:64076"/>
    </ligand>
</feature>
<comment type="caution">
    <text evidence="18">Lacks conserved residue(s) required for the propagation of feature annotation.</text>
</comment>
<comment type="catalytic activity">
    <reaction evidence="15 17 19">
        <text>(6S)-NADHX + ADP = AMP + phosphate + NADH + H(+)</text>
        <dbReference type="Rhea" id="RHEA:32223"/>
        <dbReference type="ChEBI" id="CHEBI:15378"/>
        <dbReference type="ChEBI" id="CHEBI:43474"/>
        <dbReference type="ChEBI" id="CHEBI:57945"/>
        <dbReference type="ChEBI" id="CHEBI:64074"/>
        <dbReference type="ChEBI" id="CHEBI:456215"/>
        <dbReference type="ChEBI" id="CHEBI:456216"/>
        <dbReference type="EC" id="4.2.1.136"/>
    </reaction>
</comment>
<keyword evidence="23" id="KW-1185">Reference proteome</keyword>
<feature type="binding site" evidence="17">
    <location>
        <begin position="412"/>
        <end position="416"/>
    </location>
    <ligand>
        <name>AMP</name>
        <dbReference type="ChEBI" id="CHEBI:456215"/>
    </ligand>
</feature>
<dbReference type="InterPro" id="IPR029056">
    <property type="entry name" value="Ribokinase-like"/>
</dbReference>
<dbReference type="Proteomes" id="UP000236654">
    <property type="component" value="Unassembled WGS sequence"/>
</dbReference>
<feature type="binding site" evidence="17">
    <location>
        <position position="441"/>
    </location>
    <ligand>
        <name>AMP</name>
        <dbReference type="ChEBI" id="CHEBI:456215"/>
    </ligand>
</feature>
<evidence type="ECO:0000256" key="3">
    <source>
        <dbReference type="ARBA" id="ARBA00006001"/>
    </source>
</evidence>
<dbReference type="Gene3D" id="3.40.50.10260">
    <property type="entry name" value="YjeF N-terminal domain"/>
    <property type="match status" value="1"/>
</dbReference>
<keyword evidence="11 18" id="KW-0413">Isomerase</keyword>
<organism evidence="22 23">
    <name type="scientific">Brumimicrobium salinarum</name>
    <dbReference type="NCBI Taxonomy" id="2058658"/>
    <lineage>
        <taxon>Bacteria</taxon>
        <taxon>Pseudomonadati</taxon>
        <taxon>Bacteroidota</taxon>
        <taxon>Flavobacteriia</taxon>
        <taxon>Flavobacteriales</taxon>
        <taxon>Crocinitomicaceae</taxon>
        <taxon>Brumimicrobium</taxon>
    </lineage>
</organism>
<sequence length="504" mass="54890">MKLLNAQQIRELESITMERQNITSADLMQRTASKTYFWIKHNLGLKYAYTVVVGPGNNGGDGLVLAQFLTRNDYDVECVLLEVSDTYTPEYTYELEKLKRSDCKIKSVKTEADFEEVNLTGRIVIDAIFGIGLSRPAANMVASFIEKINTSLTQSVIAIDLPSGLYCDQLNSPDDTIVLADTTLTFHVPKPSFFFLEGGNSVGKIIVLDIRLDYAYANDIDSKYFYLTTELVGTSLKKRTIFTHKGNYGHANLIGGRKGMIGAAVLMTKAASFSGVGLITSTVPSVGLEILQQRVPVAMCETRYGEHQLEGEIEIDEKYTYGIGPGMGTSAASVQFLSNFLDKIDRPVVIDADAINCIAENPELLNKVPENSILTPHVKEFRGLAGDTTDSLKQLELLTSFSMKHKVYIVLKDARTIVCTPEGKCLFSLNGTPGMATGGTGDVLTGILTGLLAQGYTPEETAKVGLVLHGVAGELAAERLTEYAMTAETIIEEIGNAFKVLLNA</sequence>
<evidence type="ECO:0000259" key="20">
    <source>
        <dbReference type="PROSITE" id="PS51383"/>
    </source>
</evidence>
<dbReference type="PROSITE" id="PS51383">
    <property type="entry name" value="YJEF_C_3"/>
    <property type="match status" value="1"/>
</dbReference>
<dbReference type="HAMAP" id="MF_01966">
    <property type="entry name" value="NADHX_epimerase"/>
    <property type="match status" value="1"/>
</dbReference>
<dbReference type="EMBL" id="PJNI01000009">
    <property type="protein sequence ID" value="PKR80612.1"/>
    <property type="molecule type" value="Genomic_DNA"/>
</dbReference>
<evidence type="ECO:0000256" key="11">
    <source>
        <dbReference type="ARBA" id="ARBA00023235"/>
    </source>
</evidence>
<evidence type="ECO:0000256" key="4">
    <source>
        <dbReference type="ARBA" id="ARBA00009524"/>
    </source>
</evidence>
<comment type="similarity">
    <text evidence="4 19">In the C-terminal section; belongs to the NnrD/CARKD family.</text>
</comment>
<comment type="caution">
    <text evidence="22">The sequence shown here is derived from an EMBL/GenBank/DDBJ whole genome shotgun (WGS) entry which is preliminary data.</text>
</comment>
<comment type="function">
    <text evidence="18">Catalyzes the epimerization of the S- and R-forms of NAD(P)HX, a damaged form of NAD(P)H that is a result of enzymatic or heat-dependent hydration. This is a prerequisite for the S-specific NAD(P)H-hydrate dehydratase to allow the repair of both epimers of NAD(P)HX.</text>
</comment>
<dbReference type="GO" id="GO:0110051">
    <property type="term" value="P:metabolite repair"/>
    <property type="evidence" value="ECO:0007669"/>
    <property type="project" value="TreeGrafter"/>
</dbReference>
<dbReference type="Gene3D" id="3.40.1190.20">
    <property type="match status" value="1"/>
</dbReference>
<keyword evidence="5 18" id="KW-0479">Metal-binding</keyword>
<feature type="binding site" evidence="17">
    <location>
        <position position="442"/>
    </location>
    <ligand>
        <name>(6S)-NADPHX</name>
        <dbReference type="ChEBI" id="CHEBI:64076"/>
    </ligand>
</feature>
<comment type="cofactor">
    <cofactor evidence="17">
        <name>Mg(2+)</name>
        <dbReference type="ChEBI" id="CHEBI:18420"/>
    </cofactor>
</comment>
<comment type="function">
    <text evidence="17">Catalyzes the dehydration of the S-form of NAD(P)HX at the expense of ADP, which is converted to AMP. Together with NAD(P)HX epimerase, which catalyzes the epimerization of the S- and R-forms, the enzyme allows the repair of both epimers of NAD(P)HX, a damaged form of NAD(P)H that is a result of enzymatic or heat-dependent hydration.</text>
</comment>
<dbReference type="PROSITE" id="PS01050">
    <property type="entry name" value="YJEF_C_2"/>
    <property type="match status" value="1"/>
</dbReference>
<dbReference type="SUPFAM" id="SSF53613">
    <property type="entry name" value="Ribokinase-like"/>
    <property type="match status" value="1"/>
</dbReference>
<comment type="catalytic activity">
    <reaction evidence="16 17 19">
        <text>(6S)-NADPHX + ADP = AMP + phosphate + NADPH + H(+)</text>
        <dbReference type="Rhea" id="RHEA:32235"/>
        <dbReference type="ChEBI" id="CHEBI:15378"/>
        <dbReference type="ChEBI" id="CHEBI:43474"/>
        <dbReference type="ChEBI" id="CHEBI:57783"/>
        <dbReference type="ChEBI" id="CHEBI:64076"/>
        <dbReference type="ChEBI" id="CHEBI:456215"/>
        <dbReference type="ChEBI" id="CHEBI:456216"/>
        <dbReference type="EC" id="4.2.1.136"/>
    </reaction>
</comment>
<comment type="cofactor">
    <cofactor evidence="18 19">
        <name>K(+)</name>
        <dbReference type="ChEBI" id="CHEBI:29103"/>
    </cofactor>
    <text evidence="18 19">Binds 1 potassium ion per subunit.</text>
</comment>
<dbReference type="AlphaFoldDB" id="A0A2I0R215"/>
<dbReference type="GO" id="GO:0052855">
    <property type="term" value="F:ADP-dependent NAD(P)H-hydrate dehydratase activity"/>
    <property type="evidence" value="ECO:0007669"/>
    <property type="project" value="UniProtKB-UniRule"/>
</dbReference>
<dbReference type="HAMAP" id="MF_01965">
    <property type="entry name" value="NADHX_dehydratase"/>
    <property type="match status" value="1"/>
</dbReference>
<evidence type="ECO:0000256" key="10">
    <source>
        <dbReference type="ARBA" id="ARBA00023027"/>
    </source>
</evidence>
<dbReference type="Pfam" id="PF01256">
    <property type="entry name" value="Carb_kinase"/>
    <property type="match status" value="1"/>
</dbReference>
<evidence type="ECO:0000256" key="9">
    <source>
        <dbReference type="ARBA" id="ARBA00022958"/>
    </source>
</evidence>
<keyword evidence="9 18" id="KW-0630">Potassium</keyword>
<feature type="domain" description="YjeF C-terminal" evidence="20">
    <location>
        <begin position="228"/>
        <end position="501"/>
    </location>
</feature>
<feature type="binding site" evidence="18">
    <location>
        <begin position="130"/>
        <end position="136"/>
    </location>
    <ligand>
        <name>(6S)-NADPHX</name>
        <dbReference type="ChEBI" id="CHEBI:64076"/>
    </ligand>
</feature>
<evidence type="ECO:0000256" key="1">
    <source>
        <dbReference type="ARBA" id="ARBA00000013"/>
    </source>
</evidence>
<gene>
    <name evidence="17" type="primary">nnrD</name>
    <name evidence="18" type="synonym">nnrE</name>
    <name evidence="22" type="ORF">CW751_09580</name>
</gene>
<protein>
    <recommendedName>
        <fullName evidence="19">Bifunctional NAD(P)H-hydrate repair enzyme</fullName>
    </recommendedName>
    <alternativeName>
        <fullName evidence="19">Nicotinamide nucleotide repair protein</fullName>
    </alternativeName>
    <domain>
        <recommendedName>
            <fullName evidence="19">ADP-dependent (S)-NAD(P)H-hydrate dehydratase</fullName>
            <ecNumber evidence="19">4.2.1.136</ecNumber>
        </recommendedName>
        <alternativeName>
            <fullName evidence="19">ADP-dependent NAD(P)HX dehydratase</fullName>
        </alternativeName>
    </domain>
    <domain>
        <recommendedName>
            <fullName evidence="19">NAD(P)H-hydrate epimerase</fullName>
            <ecNumber evidence="19">5.1.99.6</ecNumber>
        </recommendedName>
    </domain>
</protein>
<dbReference type="NCBIfam" id="TIGR00197">
    <property type="entry name" value="yjeF_nterm"/>
    <property type="match status" value="1"/>
</dbReference>
<evidence type="ECO:0000256" key="2">
    <source>
        <dbReference type="ARBA" id="ARBA00000909"/>
    </source>
</evidence>
<dbReference type="PANTHER" id="PTHR12592:SF0">
    <property type="entry name" value="ATP-DEPENDENT (S)-NAD(P)H-HYDRATE DEHYDRATASE"/>
    <property type="match status" value="1"/>
</dbReference>
<dbReference type="GO" id="GO:0046496">
    <property type="term" value="P:nicotinamide nucleotide metabolic process"/>
    <property type="evidence" value="ECO:0007669"/>
    <property type="project" value="UniProtKB-UniRule"/>
</dbReference>
<dbReference type="CDD" id="cd01171">
    <property type="entry name" value="YXKO-related"/>
    <property type="match status" value="1"/>
</dbReference>
<evidence type="ECO:0000256" key="15">
    <source>
        <dbReference type="ARBA" id="ARBA00048238"/>
    </source>
</evidence>
<dbReference type="GO" id="GO:0005524">
    <property type="term" value="F:ATP binding"/>
    <property type="evidence" value="ECO:0007669"/>
    <property type="project" value="UniProtKB-UniRule"/>
</dbReference>
<dbReference type="EC" id="5.1.99.6" evidence="19"/>
<dbReference type="GO" id="GO:0046872">
    <property type="term" value="F:metal ion binding"/>
    <property type="evidence" value="ECO:0007669"/>
    <property type="project" value="UniProtKB-UniRule"/>
</dbReference>
<evidence type="ECO:0000256" key="8">
    <source>
        <dbReference type="ARBA" id="ARBA00022857"/>
    </source>
</evidence>
<dbReference type="PIRSF" id="PIRSF017184">
    <property type="entry name" value="Nnr"/>
    <property type="match status" value="1"/>
</dbReference>
<comment type="similarity">
    <text evidence="3 19">In the N-terminal section; belongs to the NnrE/AIBP family.</text>
</comment>
<comment type="function">
    <text evidence="14 19">Bifunctional enzyme that catalyzes the epimerization of the S- and R-forms of NAD(P)HX and the dehydration of the S-form of NAD(P)HX at the expense of ADP, which is converted to AMP. This allows the repair of both epimers of NAD(P)HX, a damaged form of NAD(P)H that is a result of enzymatic or heat-dependent hydration.</text>
</comment>
<evidence type="ECO:0000313" key="22">
    <source>
        <dbReference type="EMBL" id="PKR80612.1"/>
    </source>
</evidence>
<evidence type="ECO:0000256" key="19">
    <source>
        <dbReference type="PIRNR" id="PIRNR017184"/>
    </source>
</evidence>
<feature type="binding site" evidence="18">
    <location>
        <begin position="57"/>
        <end position="61"/>
    </location>
    <ligand>
        <name>(6S)-NADPHX</name>
        <dbReference type="ChEBI" id="CHEBI:64076"/>
    </ligand>
</feature>
<dbReference type="InterPro" id="IPR000631">
    <property type="entry name" value="CARKD"/>
</dbReference>
<feature type="binding site" evidence="18">
    <location>
        <position position="160"/>
    </location>
    <ligand>
        <name>(6S)-NADPHX</name>
        <dbReference type="ChEBI" id="CHEBI:64076"/>
    </ligand>
</feature>
<comment type="similarity">
    <text evidence="18">Belongs to the NnrE/AIBP family.</text>
</comment>
<dbReference type="PANTHER" id="PTHR12592">
    <property type="entry name" value="ATP-DEPENDENT (S)-NAD(P)H-HYDRATE DEHYDRATASE FAMILY MEMBER"/>
    <property type="match status" value="1"/>
</dbReference>
<keyword evidence="7 17" id="KW-0067">ATP-binding</keyword>
<dbReference type="InterPro" id="IPR036652">
    <property type="entry name" value="YjeF_N_dom_sf"/>
</dbReference>
<accession>A0A2I0R215</accession>
<evidence type="ECO:0000256" key="17">
    <source>
        <dbReference type="HAMAP-Rule" id="MF_01965"/>
    </source>
</evidence>
<evidence type="ECO:0000256" key="14">
    <source>
        <dbReference type="ARBA" id="ARBA00025153"/>
    </source>
</evidence>
<feature type="binding site" evidence="17">
    <location>
        <position position="263"/>
    </location>
    <ligand>
        <name>(6S)-NADPHX</name>
        <dbReference type="ChEBI" id="CHEBI:64076"/>
    </ligand>
</feature>
<dbReference type="EC" id="4.2.1.136" evidence="19"/>
<keyword evidence="12 17" id="KW-0456">Lyase</keyword>
<evidence type="ECO:0000256" key="5">
    <source>
        <dbReference type="ARBA" id="ARBA00022723"/>
    </source>
</evidence>
<comment type="catalytic activity">
    <reaction evidence="1 18 19">
        <text>(6R)-NADHX = (6S)-NADHX</text>
        <dbReference type="Rhea" id="RHEA:32215"/>
        <dbReference type="ChEBI" id="CHEBI:64074"/>
        <dbReference type="ChEBI" id="CHEBI:64075"/>
        <dbReference type="EC" id="5.1.99.6"/>
    </reaction>
</comment>
<comment type="similarity">
    <text evidence="17">Belongs to the NnrD/CARKD family.</text>
</comment>
<dbReference type="Pfam" id="PF03853">
    <property type="entry name" value="YjeF_N"/>
    <property type="match status" value="1"/>
</dbReference>
<feature type="binding site" evidence="18">
    <location>
        <position position="58"/>
    </location>
    <ligand>
        <name>K(+)</name>
        <dbReference type="ChEBI" id="CHEBI:29103"/>
    </ligand>
</feature>
<reference evidence="22 23" key="1">
    <citation type="submission" date="2017-12" db="EMBL/GenBank/DDBJ databases">
        <title>The draft genome sequence of Brumimicrobium saltpan LHR20.</title>
        <authorList>
            <person name="Do Z.-J."/>
            <person name="Luo H.-R."/>
        </authorList>
    </citation>
    <scope>NUCLEOTIDE SEQUENCE [LARGE SCALE GENOMIC DNA]</scope>
    <source>
        <strain evidence="22 23">LHR20</strain>
    </source>
</reference>
<evidence type="ECO:0000256" key="12">
    <source>
        <dbReference type="ARBA" id="ARBA00023239"/>
    </source>
</evidence>
<keyword evidence="10 17" id="KW-0520">NAD</keyword>
<evidence type="ECO:0000256" key="7">
    <source>
        <dbReference type="ARBA" id="ARBA00022840"/>
    </source>
</evidence>
<feature type="binding site" evidence="17">
    <location>
        <position position="326"/>
    </location>
    <ligand>
        <name>(6S)-NADPHX</name>
        <dbReference type="ChEBI" id="CHEBI:64076"/>
    </ligand>
</feature>
<evidence type="ECO:0000259" key="21">
    <source>
        <dbReference type="PROSITE" id="PS51385"/>
    </source>
</evidence>
<evidence type="ECO:0000256" key="18">
    <source>
        <dbReference type="HAMAP-Rule" id="MF_01966"/>
    </source>
</evidence>
<dbReference type="RefSeq" id="WP_101334782.1">
    <property type="nucleotide sequence ID" value="NZ_PJNI01000009.1"/>
</dbReference>
<feature type="binding site" evidence="18">
    <location>
        <position position="163"/>
    </location>
    <ligand>
        <name>K(+)</name>
        <dbReference type="ChEBI" id="CHEBI:29103"/>
    </ligand>
</feature>
<dbReference type="InterPro" id="IPR017953">
    <property type="entry name" value="Carbohydrate_kinase_pred_CS"/>
</dbReference>
<dbReference type="PROSITE" id="PS51385">
    <property type="entry name" value="YJEF_N"/>
    <property type="match status" value="1"/>
</dbReference>
<evidence type="ECO:0000313" key="23">
    <source>
        <dbReference type="Proteomes" id="UP000236654"/>
    </source>
</evidence>
<evidence type="ECO:0000256" key="16">
    <source>
        <dbReference type="ARBA" id="ARBA00049209"/>
    </source>
</evidence>
<proteinExistence type="inferred from homology"/>
<keyword evidence="6 17" id="KW-0547">Nucleotide-binding</keyword>
<evidence type="ECO:0000256" key="13">
    <source>
        <dbReference type="ARBA" id="ARBA00023268"/>
    </source>
</evidence>
<dbReference type="InterPro" id="IPR004443">
    <property type="entry name" value="YjeF_N_dom"/>
</dbReference>
<feature type="domain" description="YjeF N-terminal" evidence="21">
    <location>
        <begin position="9"/>
        <end position="218"/>
    </location>
</feature>
<dbReference type="SUPFAM" id="SSF64153">
    <property type="entry name" value="YjeF N-terminal domain-like"/>
    <property type="match status" value="1"/>
</dbReference>
<name>A0A2I0R215_9FLAO</name>
<keyword evidence="8 17" id="KW-0521">NADP</keyword>
<dbReference type="InterPro" id="IPR030677">
    <property type="entry name" value="Nnr"/>
</dbReference>
<keyword evidence="13" id="KW-0511">Multifunctional enzyme</keyword>
<comment type="subunit">
    <text evidence="17">Homotetramer.</text>
</comment>
<dbReference type="OrthoDB" id="9806925at2"/>
<comment type="catalytic activity">
    <reaction evidence="2 18 19">
        <text>(6R)-NADPHX = (6S)-NADPHX</text>
        <dbReference type="Rhea" id="RHEA:32227"/>
        <dbReference type="ChEBI" id="CHEBI:64076"/>
        <dbReference type="ChEBI" id="CHEBI:64077"/>
        <dbReference type="EC" id="5.1.99.6"/>
    </reaction>
</comment>
<dbReference type="NCBIfam" id="TIGR00196">
    <property type="entry name" value="yjeF_cterm"/>
    <property type="match status" value="1"/>
</dbReference>
<feature type="binding site" evidence="18">
    <location>
        <position position="126"/>
    </location>
    <ligand>
        <name>K(+)</name>
        <dbReference type="ChEBI" id="CHEBI:29103"/>
    </ligand>
</feature>
<evidence type="ECO:0000256" key="6">
    <source>
        <dbReference type="ARBA" id="ARBA00022741"/>
    </source>
</evidence>